<accession>A0A0A1EKT5</accession>
<sequence>MTVQATSIESYHQIKPLLPKREVEALAWLQRGRPLCNLELAGLLDLPINSVTPTVFRLRERGLVVESHRAKYEPTNRTVIYWTAA</sequence>
<reference evidence="1 2" key="1">
    <citation type="submission" date="2014-10" db="EMBL/GenBank/DDBJ databases">
        <authorList>
            <person name="Barber J.R."/>
            <person name="Boucher C.J."/>
            <person name="Butela K.A."/>
            <person name="Escareno D."/>
            <person name="Ferguson C.L."/>
            <person name="Helster A.R."/>
            <person name="Houser L.C."/>
            <person name="Mangery P."/>
            <person name="Pikula S.M."/>
            <person name="Robinson T.S."/>
            <person name="Sokol S.L."/>
            <person name="Sticha J."/>
            <person name="Suresh M.H."/>
            <person name="Anders K.R."/>
            <person name="Braun M.A."/>
            <person name="Delesalle V.A."/>
            <person name="Hughes L.E."/>
            <person name="Ware V.C."/>
            <person name="Bradley K.W."/>
            <person name="Barker L.P."/>
            <person name="Asai D.J."/>
            <person name="Bowman C.A."/>
            <person name="Russell D.A."/>
            <person name="Pope W.H."/>
            <person name="Jacobs-Sera D."/>
            <person name="Hendrix R.W."/>
            <person name="Hatfull G.F."/>
        </authorList>
    </citation>
    <scope>NUCLEOTIDE SEQUENCE [LARGE SCALE GENOMIC DNA]</scope>
</reference>
<evidence type="ECO:0000313" key="2">
    <source>
        <dbReference type="Proteomes" id="UP000030728"/>
    </source>
</evidence>
<proteinExistence type="predicted"/>
<dbReference type="InterPro" id="IPR036390">
    <property type="entry name" value="WH_DNA-bd_sf"/>
</dbReference>
<dbReference type="EMBL" id="KP057620">
    <property type="protein sequence ID" value="AIY32204.1"/>
    <property type="molecule type" value="Genomic_DNA"/>
</dbReference>
<dbReference type="Proteomes" id="UP000030728">
    <property type="component" value="Segment"/>
</dbReference>
<protein>
    <submittedName>
        <fullName evidence="1">Helix-turn-helix DNA binding domain protein</fullName>
    </submittedName>
</protein>
<gene>
    <name evidence="1" type="ORF">PBI_HAMSLICE_39</name>
</gene>
<evidence type="ECO:0000313" key="1">
    <source>
        <dbReference type="EMBL" id="AIY32204.1"/>
    </source>
</evidence>
<name>A0A0A1EKT5_9CAUD</name>
<organism evidence="1 2">
    <name type="scientific">Mycobacterium phage HamSlice</name>
    <dbReference type="NCBI Taxonomy" id="1567483"/>
    <lineage>
        <taxon>Viruses</taxon>
        <taxon>Duplodnaviria</taxon>
        <taxon>Heunggongvirae</taxon>
        <taxon>Uroviricota</taxon>
        <taxon>Caudoviricetes</taxon>
        <taxon>Backyardiganvirus</taxon>
        <taxon>Backyardiganvirus peaches</taxon>
    </lineage>
</organism>
<dbReference type="SUPFAM" id="SSF46785">
    <property type="entry name" value="Winged helix' DNA-binding domain"/>
    <property type="match status" value="1"/>
</dbReference>